<name>A0A803PAB0_CANSA</name>
<reference evidence="1" key="2">
    <citation type="submission" date="2021-03" db="UniProtKB">
        <authorList>
            <consortium name="EnsemblPlants"/>
        </authorList>
    </citation>
    <scope>IDENTIFICATION</scope>
</reference>
<dbReference type="Gramene" id="evm.model.03.760">
    <property type="protein sequence ID" value="cds.evm.model.03.760"/>
    <property type="gene ID" value="evm.TU.03.760"/>
</dbReference>
<dbReference type="EMBL" id="UZAU01000266">
    <property type="status" value="NOT_ANNOTATED_CDS"/>
    <property type="molecule type" value="Genomic_DNA"/>
</dbReference>
<sequence length="221" mass="24322">MGGVFNKYFQDLFSSSSPQFLQELDDLFVEKLGVTENAMLCAIPTCEEIIKVVWQMHPLKAPRPNEVLSKLLIKEEQLGSVHGIRICKDALPSSHLMFVDDTILFARANEAEAQPQHPRGTEVKVETIISSTSRKFSNFLSTGNPSMDSKQIALPISVPPAPIHQVENHVLFVDASWKDGTAGFSVVWANYSLQKWSILVDHSPTASAMEGEGDHFGSAVG</sequence>
<evidence type="ECO:0000313" key="2">
    <source>
        <dbReference type="Proteomes" id="UP000596661"/>
    </source>
</evidence>
<protein>
    <submittedName>
        <fullName evidence="1">Uncharacterized protein</fullName>
    </submittedName>
</protein>
<dbReference type="Proteomes" id="UP000596661">
    <property type="component" value="Chromosome 3"/>
</dbReference>
<reference evidence="1" key="1">
    <citation type="submission" date="2018-11" db="EMBL/GenBank/DDBJ databases">
        <authorList>
            <person name="Grassa J C."/>
        </authorList>
    </citation>
    <scope>NUCLEOTIDE SEQUENCE [LARGE SCALE GENOMIC DNA]</scope>
</reference>
<proteinExistence type="predicted"/>
<dbReference type="AlphaFoldDB" id="A0A803PAB0"/>
<accession>A0A803PAB0</accession>
<dbReference type="EnsemblPlants" id="evm.model.03.760">
    <property type="protein sequence ID" value="cds.evm.model.03.760"/>
    <property type="gene ID" value="evm.TU.03.760"/>
</dbReference>
<evidence type="ECO:0000313" key="1">
    <source>
        <dbReference type="EnsemblPlants" id="cds.evm.model.03.760"/>
    </source>
</evidence>
<keyword evidence="2" id="KW-1185">Reference proteome</keyword>
<organism evidence="1 2">
    <name type="scientific">Cannabis sativa</name>
    <name type="common">Hemp</name>
    <name type="synonym">Marijuana</name>
    <dbReference type="NCBI Taxonomy" id="3483"/>
    <lineage>
        <taxon>Eukaryota</taxon>
        <taxon>Viridiplantae</taxon>
        <taxon>Streptophyta</taxon>
        <taxon>Embryophyta</taxon>
        <taxon>Tracheophyta</taxon>
        <taxon>Spermatophyta</taxon>
        <taxon>Magnoliopsida</taxon>
        <taxon>eudicotyledons</taxon>
        <taxon>Gunneridae</taxon>
        <taxon>Pentapetalae</taxon>
        <taxon>rosids</taxon>
        <taxon>fabids</taxon>
        <taxon>Rosales</taxon>
        <taxon>Cannabaceae</taxon>
        <taxon>Cannabis</taxon>
    </lineage>
</organism>